<evidence type="ECO:0000256" key="1">
    <source>
        <dbReference type="SAM" id="MobiDB-lite"/>
    </source>
</evidence>
<evidence type="ECO:0008006" key="5">
    <source>
        <dbReference type="Google" id="ProtNLM"/>
    </source>
</evidence>
<dbReference type="RefSeq" id="WP_006592774.1">
    <property type="nucleotide sequence ID" value="NZ_BAHD01000033.1"/>
</dbReference>
<dbReference type="NCBIfam" id="NF008528">
    <property type="entry name" value="PRK11463.1-2"/>
    <property type="match status" value="1"/>
</dbReference>
<sequence length="167" mass="17758">MRPGKGRTVALRTLAVIAVVAILEGLTIWGVARLIGPGPTIAILLVESLIGVWLVRREGARAGRALRTALQTGRMPSGELLDTALVFVGGFLLLTPGFITDIVGFMFVLPQTRPIARRWLQAAVERRLLARAGVVRSDVVDTEGASDTDSGSGGPPREPGGRRQLES</sequence>
<dbReference type="Proteomes" id="UP000008366">
    <property type="component" value="Unassembled WGS sequence"/>
</dbReference>
<keyword evidence="2" id="KW-0812">Transmembrane</keyword>
<accession>K6WVX5</accession>
<keyword evidence="2" id="KW-0472">Membrane</keyword>
<organism evidence="3 4">
    <name type="scientific">Kineosphaera limosa NBRC 100340</name>
    <dbReference type="NCBI Taxonomy" id="1184609"/>
    <lineage>
        <taxon>Bacteria</taxon>
        <taxon>Bacillati</taxon>
        <taxon>Actinomycetota</taxon>
        <taxon>Actinomycetes</taxon>
        <taxon>Micrococcales</taxon>
        <taxon>Dermatophilaceae</taxon>
        <taxon>Kineosphaera</taxon>
    </lineage>
</organism>
<evidence type="ECO:0000256" key="2">
    <source>
        <dbReference type="SAM" id="Phobius"/>
    </source>
</evidence>
<dbReference type="PANTHER" id="PTHR35335:SF1">
    <property type="entry name" value="UPF0716 PROTEIN FXSA"/>
    <property type="match status" value="1"/>
</dbReference>
<keyword evidence="2" id="KW-1133">Transmembrane helix</keyword>
<keyword evidence="4" id="KW-1185">Reference proteome</keyword>
<feature type="transmembrane region" description="Helical" evidence="2">
    <location>
        <begin position="84"/>
        <end position="109"/>
    </location>
</feature>
<name>K6WVX5_9MICO</name>
<dbReference type="GO" id="GO:0016020">
    <property type="term" value="C:membrane"/>
    <property type="evidence" value="ECO:0007669"/>
    <property type="project" value="InterPro"/>
</dbReference>
<feature type="transmembrane region" description="Helical" evidence="2">
    <location>
        <begin position="9"/>
        <end position="32"/>
    </location>
</feature>
<feature type="region of interest" description="Disordered" evidence="1">
    <location>
        <begin position="141"/>
        <end position="167"/>
    </location>
</feature>
<dbReference type="PANTHER" id="PTHR35335">
    <property type="entry name" value="UPF0716 PROTEIN FXSA"/>
    <property type="match status" value="1"/>
</dbReference>
<evidence type="ECO:0000313" key="3">
    <source>
        <dbReference type="EMBL" id="GAB96242.1"/>
    </source>
</evidence>
<proteinExistence type="predicted"/>
<dbReference type="STRING" id="1184609.KILIM_033_00620"/>
<evidence type="ECO:0000313" key="4">
    <source>
        <dbReference type="Proteomes" id="UP000008366"/>
    </source>
</evidence>
<protein>
    <recommendedName>
        <fullName evidence="5">FxsA family protein</fullName>
    </recommendedName>
</protein>
<reference evidence="3 4" key="1">
    <citation type="submission" date="2012-08" db="EMBL/GenBank/DDBJ databases">
        <title>Whole genome shotgun sequence of Kineosphaera limosa NBRC 100340.</title>
        <authorList>
            <person name="Yoshida I."/>
            <person name="Isaki S."/>
            <person name="Hosoyama A."/>
            <person name="Tsuchikane K."/>
            <person name="Katsumata H."/>
            <person name="Ando Y."/>
            <person name="Ohji S."/>
            <person name="Hamada M."/>
            <person name="Tamura T."/>
            <person name="Yamazoe A."/>
            <person name="Yamazaki S."/>
            <person name="Fujita N."/>
        </authorList>
    </citation>
    <scope>NUCLEOTIDE SEQUENCE [LARGE SCALE GENOMIC DNA]</scope>
    <source>
        <strain evidence="3 4">NBRC 100340</strain>
    </source>
</reference>
<dbReference type="Pfam" id="PF04186">
    <property type="entry name" value="FxsA"/>
    <property type="match status" value="1"/>
</dbReference>
<dbReference type="AlphaFoldDB" id="K6WVX5"/>
<comment type="caution">
    <text evidence="3">The sequence shown here is derived from an EMBL/GenBank/DDBJ whole genome shotgun (WGS) entry which is preliminary data.</text>
</comment>
<gene>
    <name evidence="3" type="ORF">KILIM_033_00620</name>
</gene>
<dbReference type="eggNOG" id="COG3030">
    <property type="taxonomic scope" value="Bacteria"/>
</dbReference>
<dbReference type="InterPro" id="IPR007313">
    <property type="entry name" value="FxsA"/>
</dbReference>
<dbReference type="EMBL" id="BAHD01000033">
    <property type="protein sequence ID" value="GAB96242.1"/>
    <property type="molecule type" value="Genomic_DNA"/>
</dbReference>